<feature type="region of interest" description="Disordered" evidence="1">
    <location>
        <begin position="1"/>
        <end position="59"/>
    </location>
</feature>
<accession>A0A314UPJ6</accession>
<protein>
    <submittedName>
        <fullName evidence="2">Uncharacterized protein</fullName>
    </submittedName>
</protein>
<evidence type="ECO:0000256" key="1">
    <source>
        <dbReference type="SAM" id="MobiDB-lite"/>
    </source>
</evidence>
<dbReference type="Proteomes" id="UP000250321">
    <property type="component" value="Unassembled WGS sequence"/>
</dbReference>
<keyword evidence="3" id="KW-1185">Reference proteome</keyword>
<evidence type="ECO:0000313" key="2">
    <source>
        <dbReference type="EMBL" id="PQM39387.1"/>
    </source>
</evidence>
<proteinExistence type="predicted"/>
<dbReference type="AlphaFoldDB" id="A0A314UPJ6"/>
<dbReference type="EMBL" id="PJQY01003194">
    <property type="protein sequence ID" value="PQM39387.1"/>
    <property type="molecule type" value="Genomic_DNA"/>
</dbReference>
<comment type="caution">
    <text evidence="2">The sequence shown here is derived from an EMBL/GenBank/DDBJ whole genome shotgun (WGS) entry which is preliminary data.</text>
</comment>
<organism evidence="2 3">
    <name type="scientific">Prunus yedoensis var. nudiflora</name>
    <dbReference type="NCBI Taxonomy" id="2094558"/>
    <lineage>
        <taxon>Eukaryota</taxon>
        <taxon>Viridiplantae</taxon>
        <taxon>Streptophyta</taxon>
        <taxon>Embryophyta</taxon>
        <taxon>Tracheophyta</taxon>
        <taxon>Spermatophyta</taxon>
        <taxon>Magnoliopsida</taxon>
        <taxon>eudicotyledons</taxon>
        <taxon>Gunneridae</taxon>
        <taxon>Pentapetalae</taxon>
        <taxon>rosids</taxon>
        <taxon>fabids</taxon>
        <taxon>Rosales</taxon>
        <taxon>Rosaceae</taxon>
        <taxon>Amygdaloideae</taxon>
        <taxon>Amygdaleae</taxon>
        <taxon>Prunus</taxon>
    </lineage>
</organism>
<name>A0A314UPJ6_PRUYE</name>
<reference evidence="2 3" key="1">
    <citation type="submission" date="2018-02" db="EMBL/GenBank/DDBJ databases">
        <title>Draft genome of wild Prunus yedoensis var. nudiflora.</title>
        <authorList>
            <person name="Baek S."/>
            <person name="Kim J.-H."/>
            <person name="Choi K."/>
            <person name="Kim G.-B."/>
            <person name="Cho A."/>
            <person name="Jang H."/>
            <person name="Shin C.-H."/>
            <person name="Yu H.-J."/>
            <person name="Mun J.-H."/>
        </authorList>
    </citation>
    <scope>NUCLEOTIDE SEQUENCE [LARGE SCALE GENOMIC DNA]</scope>
    <source>
        <strain evidence="3">cv. Jeju island</strain>
        <tissue evidence="2">Leaf</tissue>
    </source>
</reference>
<evidence type="ECO:0000313" key="3">
    <source>
        <dbReference type="Proteomes" id="UP000250321"/>
    </source>
</evidence>
<feature type="compositionally biased region" description="Polar residues" evidence="1">
    <location>
        <begin position="33"/>
        <end position="44"/>
    </location>
</feature>
<gene>
    <name evidence="2" type="ORF">Pyn_14353</name>
</gene>
<sequence>MSFHRDDGTNGQKPPPRVPEAPVGDGVRVVAQWQPTTTNDNNTRGLLGKDDIKGYVVDS</sequence>